<dbReference type="Pfam" id="PF00753">
    <property type="entry name" value="Lactamase_B"/>
    <property type="match status" value="1"/>
</dbReference>
<dbReference type="PANTHER" id="PTHR46233:SF3">
    <property type="entry name" value="HYDROXYACYLGLUTATHIONE HYDROLASE GLOC"/>
    <property type="match status" value="1"/>
</dbReference>
<dbReference type="EC" id="3.-.-.-" evidence="6"/>
<dbReference type="InterPro" id="IPR051453">
    <property type="entry name" value="MBL_Glyoxalase_II"/>
</dbReference>
<keyword evidence="3 6" id="KW-0378">Hydrolase</keyword>
<dbReference type="CDD" id="cd06262">
    <property type="entry name" value="metallo-hydrolase-like_MBL-fold"/>
    <property type="match status" value="1"/>
</dbReference>
<comment type="cofactor">
    <cofactor evidence="1">
        <name>Zn(2+)</name>
        <dbReference type="ChEBI" id="CHEBI:29105"/>
    </cofactor>
</comment>
<reference evidence="6 7" key="1">
    <citation type="submission" date="2018-02" db="EMBL/GenBank/DDBJ databases">
        <authorList>
            <person name="Cohen D.B."/>
            <person name="Kent A.D."/>
        </authorList>
    </citation>
    <scope>NUCLEOTIDE SEQUENCE [LARGE SCALE GENOMIC DNA]</scope>
    <source>
        <strain evidence="6">CIP109753</strain>
    </source>
</reference>
<dbReference type="RefSeq" id="WP_105195713.1">
    <property type="nucleotide sequence ID" value="NZ_OLKH01000074.1"/>
</dbReference>
<dbReference type="InterPro" id="IPR036866">
    <property type="entry name" value="RibonucZ/Hydroxyglut_hydro"/>
</dbReference>
<dbReference type="AlphaFoldDB" id="A0A2N9P918"/>
<evidence type="ECO:0000259" key="5">
    <source>
        <dbReference type="SMART" id="SM00849"/>
    </source>
</evidence>
<organism evidence="6 7">
    <name type="scientific">Flavobacterium columnare</name>
    <dbReference type="NCBI Taxonomy" id="996"/>
    <lineage>
        <taxon>Bacteria</taxon>
        <taxon>Pseudomonadati</taxon>
        <taxon>Bacteroidota</taxon>
        <taxon>Flavobacteriia</taxon>
        <taxon>Flavobacteriales</taxon>
        <taxon>Flavobacteriaceae</taxon>
        <taxon>Flavobacterium</taxon>
    </lineage>
</organism>
<gene>
    <name evidence="6" type="ORF">FLACOL_00847</name>
</gene>
<evidence type="ECO:0000256" key="4">
    <source>
        <dbReference type="ARBA" id="ARBA00022833"/>
    </source>
</evidence>
<proteinExistence type="predicted"/>
<keyword evidence="4" id="KW-0862">Zinc</keyword>
<dbReference type="Proteomes" id="UP000238180">
    <property type="component" value="Unassembled WGS sequence"/>
</dbReference>
<evidence type="ECO:0000256" key="2">
    <source>
        <dbReference type="ARBA" id="ARBA00022723"/>
    </source>
</evidence>
<sequence length="198" mass="22973">MEYVIKRFVNKPVDSNTYILYREGAGECILIDPGSSDNEDIYSFLVEKNIVPFYILLTHEHFDHILGVNFFLEKYGSCVCCSKETFERIRSPKKNLSVFYSGESYEVVLYEKFKIWKENIYTLLDFKIQAILTPGHTDSSLSFLIDDKLFSGDFIIENLQTVTKLPTGSKKDLEESCEKIKKYKINKIFPGHGKEFTL</sequence>
<dbReference type="Gene3D" id="3.60.15.10">
    <property type="entry name" value="Ribonuclease Z/Hydroxyacylglutathione hydrolase-like"/>
    <property type="match status" value="1"/>
</dbReference>
<accession>A0A2N9P918</accession>
<dbReference type="EMBL" id="OLKH01000074">
    <property type="protein sequence ID" value="SPE76858.1"/>
    <property type="molecule type" value="Genomic_DNA"/>
</dbReference>
<dbReference type="PANTHER" id="PTHR46233">
    <property type="entry name" value="HYDROXYACYLGLUTATHIONE HYDROLASE GLOC"/>
    <property type="match status" value="1"/>
</dbReference>
<evidence type="ECO:0000256" key="3">
    <source>
        <dbReference type="ARBA" id="ARBA00022801"/>
    </source>
</evidence>
<name>A0A2N9P918_9FLAO</name>
<dbReference type="GO" id="GO:0046872">
    <property type="term" value="F:metal ion binding"/>
    <property type="evidence" value="ECO:0007669"/>
    <property type="project" value="UniProtKB-KW"/>
</dbReference>
<evidence type="ECO:0000313" key="7">
    <source>
        <dbReference type="Proteomes" id="UP000238180"/>
    </source>
</evidence>
<dbReference type="SMART" id="SM00849">
    <property type="entry name" value="Lactamase_B"/>
    <property type="match status" value="1"/>
</dbReference>
<dbReference type="InterPro" id="IPR001279">
    <property type="entry name" value="Metallo-B-lactamas"/>
</dbReference>
<evidence type="ECO:0000313" key="6">
    <source>
        <dbReference type="EMBL" id="SPE76858.1"/>
    </source>
</evidence>
<dbReference type="SUPFAM" id="SSF56281">
    <property type="entry name" value="Metallo-hydrolase/oxidoreductase"/>
    <property type="match status" value="1"/>
</dbReference>
<dbReference type="GO" id="GO:0016787">
    <property type="term" value="F:hydrolase activity"/>
    <property type="evidence" value="ECO:0007669"/>
    <property type="project" value="UniProtKB-KW"/>
</dbReference>
<protein>
    <submittedName>
        <fullName evidence="6">Putative metallo-hydrolase</fullName>
        <ecNumber evidence="6">3.-.-.-</ecNumber>
    </submittedName>
</protein>
<feature type="domain" description="Metallo-beta-lactamase" evidence="5">
    <location>
        <begin position="14"/>
        <end position="192"/>
    </location>
</feature>
<keyword evidence="2" id="KW-0479">Metal-binding</keyword>
<evidence type="ECO:0000256" key="1">
    <source>
        <dbReference type="ARBA" id="ARBA00001947"/>
    </source>
</evidence>